<dbReference type="InterPro" id="IPR036250">
    <property type="entry name" value="AcylCo_DH-like_C"/>
</dbReference>
<dbReference type="InterPro" id="IPR009075">
    <property type="entry name" value="AcylCo_DH/oxidase_C"/>
</dbReference>
<dbReference type="EMBL" id="LSYU01000066">
    <property type="protein sequence ID" value="KXX64149.1"/>
    <property type="molecule type" value="Genomic_DNA"/>
</dbReference>
<dbReference type="Pfam" id="PF02771">
    <property type="entry name" value="Acyl-CoA_dh_N"/>
    <property type="match status" value="1"/>
</dbReference>
<keyword evidence="12" id="KW-1185">Reference proteome</keyword>
<dbReference type="InterPro" id="IPR006091">
    <property type="entry name" value="Acyl-CoA_Oxase/DH_mid-dom"/>
</dbReference>
<dbReference type="Proteomes" id="UP000075766">
    <property type="component" value="Unassembled WGS sequence"/>
</dbReference>
<proteinExistence type="inferred from homology"/>
<evidence type="ECO:0000256" key="3">
    <source>
        <dbReference type="ARBA" id="ARBA00022630"/>
    </source>
</evidence>
<dbReference type="Pfam" id="PF12806">
    <property type="entry name" value="Acyl-CoA_dh_C"/>
    <property type="match status" value="1"/>
</dbReference>
<feature type="domain" description="Acyl-CoA oxidase/dehydrogenase middle" evidence="8">
    <location>
        <begin position="181"/>
        <end position="289"/>
    </location>
</feature>
<dbReference type="SUPFAM" id="SSF56645">
    <property type="entry name" value="Acyl-CoA dehydrogenase NM domain-like"/>
    <property type="match status" value="1"/>
</dbReference>
<gene>
    <name evidence="11" type="ORF">AY586_03310</name>
</gene>
<evidence type="ECO:0000313" key="11">
    <source>
        <dbReference type="EMBL" id="KXX64149.1"/>
    </source>
</evidence>
<reference evidence="11 12" key="1">
    <citation type="submission" date="2016-02" db="EMBL/GenBank/DDBJ databases">
        <title>Genome sequence of Marichromatium gracile YL-28, a purple sulfur bacterium.</title>
        <authorList>
            <person name="Zhao C."/>
            <person name="Hong X."/>
            <person name="Chen S."/>
            <person name="Yang S."/>
        </authorList>
    </citation>
    <scope>NUCLEOTIDE SEQUENCE [LARGE SCALE GENOMIC DNA]</scope>
    <source>
        <strain evidence="11 12">YL28</strain>
    </source>
</reference>
<evidence type="ECO:0000259" key="10">
    <source>
        <dbReference type="Pfam" id="PF12806"/>
    </source>
</evidence>
<dbReference type="Pfam" id="PF00441">
    <property type="entry name" value="Acyl-CoA_dh_1"/>
    <property type="match status" value="1"/>
</dbReference>
<dbReference type="InterPro" id="IPR025878">
    <property type="entry name" value="Acyl-CoA_dh-like_C_dom"/>
</dbReference>
<feature type="domain" description="Acyl-CoA dehydrogenase/oxidase N-terminal" evidence="9">
    <location>
        <begin position="60"/>
        <end position="176"/>
    </location>
</feature>
<dbReference type="InterPro" id="IPR009100">
    <property type="entry name" value="AcylCoA_DH/oxidase_NM_dom_sf"/>
</dbReference>
<dbReference type="Gene3D" id="2.40.110.10">
    <property type="entry name" value="Butyryl-CoA Dehydrogenase, subunit A, domain 2"/>
    <property type="match status" value="1"/>
</dbReference>
<protein>
    <submittedName>
        <fullName evidence="11">Acyl-CoA dehydrogenase</fullName>
    </submittedName>
</protein>
<name>A0ABR5VEN7_MARGR</name>
<evidence type="ECO:0000256" key="6">
    <source>
        <dbReference type="RuleBase" id="RU362125"/>
    </source>
</evidence>
<evidence type="ECO:0000259" key="8">
    <source>
        <dbReference type="Pfam" id="PF02770"/>
    </source>
</evidence>
<dbReference type="InterPro" id="IPR052166">
    <property type="entry name" value="Diverse_Acyl-CoA_DH"/>
</dbReference>
<feature type="domain" description="Acyl-CoA dehydrogenase/oxidase C-terminal" evidence="7">
    <location>
        <begin position="300"/>
        <end position="463"/>
    </location>
</feature>
<accession>A0ABR5VEN7</accession>
<sequence length="610" mass="66437">MCSRPCPNLPKHSDSLDITMSSYQHCYRESDFVLRHLIDFDGLCVENDFEGVDLDLANSLIDEAARFGAEVLAPLNVVGDREGARMGEGGVVETPGFAAAYRQFAEGGWQSLKVDERHGGQGLPDVLNAAVSEIWHAANLSLALCPMLTEGAIEALAEHGDESLCARYLPRLSSGEWTGTMNLTEPDAGSDLAAIKTRAVPEGDAYRISGQKIFITWGDHRMTDNIVHLVLARLPDAPPGVKGISLFVVPKYRLDAHGEPAEANGVRCLSLEHKLGIHGSPTCVMAFDDAWGELVGEPHRGLAYMFTMMNRERQVVGLQGLAIAERAYQQARLYAMERLQGTRRDGTRVAIVAHPDVRRMLMTMKSGIEAMRALVLETAAEADRARGANEGARRAHHQARLELFTPIVKGWITEFAQELTSLAIQVHGGMGFVEETGVAQHYRDARILTIYEGTTGIQALDLVSRKLLADEGRALGVLFDEMEETLGVLRQTEDASLLVLVAPFADGLAAARRACDWVLCEAPDDRRLAGAVSVELLMLLGYLCGGWMQVRSALAAQRAIEDGEGDALFLDAKLKTARFYCEHVLARTQAALTSVLAGSTSLMALDAEQF</sequence>
<evidence type="ECO:0000256" key="2">
    <source>
        <dbReference type="ARBA" id="ARBA00009347"/>
    </source>
</evidence>
<dbReference type="PANTHER" id="PTHR42803">
    <property type="entry name" value="ACYL-COA DEHYDROGENASE"/>
    <property type="match status" value="1"/>
</dbReference>
<organism evidence="11 12">
    <name type="scientific">Marichromatium gracile</name>
    <name type="common">Chromatium gracile</name>
    <dbReference type="NCBI Taxonomy" id="1048"/>
    <lineage>
        <taxon>Bacteria</taxon>
        <taxon>Pseudomonadati</taxon>
        <taxon>Pseudomonadota</taxon>
        <taxon>Gammaproteobacteria</taxon>
        <taxon>Chromatiales</taxon>
        <taxon>Chromatiaceae</taxon>
        <taxon>Marichromatium</taxon>
    </lineage>
</organism>
<dbReference type="Pfam" id="PF02770">
    <property type="entry name" value="Acyl-CoA_dh_M"/>
    <property type="match status" value="1"/>
</dbReference>
<keyword evidence="4 6" id="KW-0274">FAD</keyword>
<evidence type="ECO:0000256" key="5">
    <source>
        <dbReference type="ARBA" id="ARBA00023002"/>
    </source>
</evidence>
<evidence type="ECO:0000256" key="4">
    <source>
        <dbReference type="ARBA" id="ARBA00022827"/>
    </source>
</evidence>
<dbReference type="InterPro" id="IPR046373">
    <property type="entry name" value="Acyl-CoA_Oxase/DH_mid-dom_sf"/>
</dbReference>
<dbReference type="SUPFAM" id="SSF47203">
    <property type="entry name" value="Acyl-CoA dehydrogenase C-terminal domain-like"/>
    <property type="match status" value="1"/>
</dbReference>
<dbReference type="Gene3D" id="1.20.140.10">
    <property type="entry name" value="Butyryl-CoA Dehydrogenase, subunit A, domain 3"/>
    <property type="match status" value="1"/>
</dbReference>
<dbReference type="InterPro" id="IPR013786">
    <property type="entry name" value="AcylCoA_DH/ox_N"/>
</dbReference>
<comment type="similarity">
    <text evidence="2 6">Belongs to the acyl-CoA dehydrogenase family.</text>
</comment>
<keyword evidence="5 6" id="KW-0560">Oxidoreductase</keyword>
<evidence type="ECO:0000313" key="12">
    <source>
        <dbReference type="Proteomes" id="UP000075766"/>
    </source>
</evidence>
<comment type="cofactor">
    <cofactor evidence="1 6">
        <name>FAD</name>
        <dbReference type="ChEBI" id="CHEBI:57692"/>
    </cofactor>
</comment>
<dbReference type="InterPro" id="IPR037069">
    <property type="entry name" value="AcylCoA_DH/ox_N_sf"/>
</dbReference>
<evidence type="ECO:0000259" key="7">
    <source>
        <dbReference type="Pfam" id="PF00441"/>
    </source>
</evidence>
<evidence type="ECO:0000256" key="1">
    <source>
        <dbReference type="ARBA" id="ARBA00001974"/>
    </source>
</evidence>
<comment type="caution">
    <text evidence="11">The sequence shown here is derived from an EMBL/GenBank/DDBJ whole genome shotgun (WGS) entry which is preliminary data.</text>
</comment>
<evidence type="ECO:0000259" key="9">
    <source>
        <dbReference type="Pfam" id="PF02771"/>
    </source>
</evidence>
<keyword evidence="3 6" id="KW-0285">Flavoprotein</keyword>
<feature type="domain" description="Acetyl-CoA dehydrogenase-like C-terminal" evidence="10">
    <location>
        <begin position="478"/>
        <end position="606"/>
    </location>
</feature>
<dbReference type="Gene3D" id="1.10.540.10">
    <property type="entry name" value="Acyl-CoA dehydrogenase/oxidase, N-terminal domain"/>
    <property type="match status" value="1"/>
</dbReference>
<dbReference type="PANTHER" id="PTHR42803:SF1">
    <property type="entry name" value="BROAD-SPECIFICITY LINEAR ACYL-COA DEHYDROGENASE FADE5"/>
    <property type="match status" value="1"/>
</dbReference>